<proteinExistence type="predicted"/>
<gene>
    <name evidence="1" type="ORF">M408DRAFT_331467</name>
</gene>
<keyword evidence="2" id="KW-1185">Reference proteome</keyword>
<organism evidence="1 2">
    <name type="scientific">Serendipita vermifera MAFF 305830</name>
    <dbReference type="NCBI Taxonomy" id="933852"/>
    <lineage>
        <taxon>Eukaryota</taxon>
        <taxon>Fungi</taxon>
        <taxon>Dikarya</taxon>
        <taxon>Basidiomycota</taxon>
        <taxon>Agaricomycotina</taxon>
        <taxon>Agaricomycetes</taxon>
        <taxon>Sebacinales</taxon>
        <taxon>Serendipitaceae</taxon>
        <taxon>Serendipita</taxon>
    </lineage>
</organism>
<reference evidence="2" key="2">
    <citation type="submission" date="2015-01" db="EMBL/GenBank/DDBJ databases">
        <title>Evolutionary Origins and Diversification of the Mycorrhizal Mutualists.</title>
        <authorList>
            <consortium name="DOE Joint Genome Institute"/>
            <consortium name="Mycorrhizal Genomics Consortium"/>
            <person name="Kohler A."/>
            <person name="Kuo A."/>
            <person name="Nagy L.G."/>
            <person name="Floudas D."/>
            <person name="Copeland A."/>
            <person name="Barry K.W."/>
            <person name="Cichocki N."/>
            <person name="Veneault-Fourrey C."/>
            <person name="LaButti K."/>
            <person name="Lindquist E.A."/>
            <person name="Lipzen A."/>
            <person name="Lundell T."/>
            <person name="Morin E."/>
            <person name="Murat C."/>
            <person name="Riley R."/>
            <person name="Ohm R."/>
            <person name="Sun H."/>
            <person name="Tunlid A."/>
            <person name="Henrissat B."/>
            <person name="Grigoriev I.V."/>
            <person name="Hibbett D.S."/>
            <person name="Martin F."/>
        </authorList>
    </citation>
    <scope>NUCLEOTIDE SEQUENCE [LARGE SCALE GENOMIC DNA]</scope>
    <source>
        <strain evidence="2">MAFF 305830</strain>
    </source>
</reference>
<dbReference type="HOGENOM" id="CLU_2352398_0_0_1"/>
<evidence type="ECO:0000313" key="2">
    <source>
        <dbReference type="Proteomes" id="UP000054097"/>
    </source>
</evidence>
<feature type="non-terminal residue" evidence="1">
    <location>
        <position position="97"/>
    </location>
</feature>
<evidence type="ECO:0000313" key="1">
    <source>
        <dbReference type="EMBL" id="KIM24995.1"/>
    </source>
</evidence>
<dbReference type="AlphaFoldDB" id="A0A0C3AK97"/>
<dbReference type="EMBL" id="KN824318">
    <property type="protein sequence ID" value="KIM24995.1"/>
    <property type="molecule type" value="Genomic_DNA"/>
</dbReference>
<dbReference type="Proteomes" id="UP000054097">
    <property type="component" value="Unassembled WGS sequence"/>
</dbReference>
<protein>
    <submittedName>
        <fullName evidence="1">Uncharacterized protein</fullName>
    </submittedName>
</protein>
<reference evidence="1 2" key="1">
    <citation type="submission" date="2014-04" db="EMBL/GenBank/DDBJ databases">
        <authorList>
            <consortium name="DOE Joint Genome Institute"/>
            <person name="Kuo A."/>
            <person name="Zuccaro A."/>
            <person name="Kohler A."/>
            <person name="Nagy L.G."/>
            <person name="Floudas D."/>
            <person name="Copeland A."/>
            <person name="Barry K.W."/>
            <person name="Cichocki N."/>
            <person name="Veneault-Fourrey C."/>
            <person name="LaButti K."/>
            <person name="Lindquist E.A."/>
            <person name="Lipzen A."/>
            <person name="Lundell T."/>
            <person name="Morin E."/>
            <person name="Murat C."/>
            <person name="Sun H."/>
            <person name="Tunlid A."/>
            <person name="Henrissat B."/>
            <person name="Grigoriev I.V."/>
            <person name="Hibbett D.S."/>
            <person name="Martin F."/>
            <person name="Nordberg H.P."/>
            <person name="Cantor M.N."/>
            <person name="Hua S.X."/>
        </authorList>
    </citation>
    <scope>NUCLEOTIDE SEQUENCE [LARGE SCALE GENOMIC DNA]</scope>
    <source>
        <strain evidence="1 2">MAFF 305830</strain>
    </source>
</reference>
<accession>A0A0C3AK97</accession>
<name>A0A0C3AK97_SERVB</name>
<sequence length="97" mass="11588">MHVWENGESPWLLVRVSRAWKVITFVTRNLWARICLSTPHWAESVVLRHTYTGREVCFQPEQFNRALERARGALLDLEITNGPYYLGYWPDYWGHRL</sequence>